<evidence type="ECO:0000313" key="2">
    <source>
        <dbReference type="EMBL" id="KKM95935.1"/>
    </source>
</evidence>
<dbReference type="PANTHER" id="PTHR34183:SF8">
    <property type="entry name" value="ENDOLYTIC PEPTIDOGLYCAN TRANSGLYCOSYLASE RLPA-RELATED"/>
    <property type="match status" value="1"/>
</dbReference>
<dbReference type="Gene3D" id="2.40.40.10">
    <property type="entry name" value="RlpA-like domain"/>
    <property type="match status" value="1"/>
</dbReference>
<dbReference type="SUPFAM" id="SSF50685">
    <property type="entry name" value="Barwin-like endoglucanases"/>
    <property type="match status" value="1"/>
</dbReference>
<dbReference type="AlphaFoldDB" id="A0A0F9P4E1"/>
<reference evidence="2" key="1">
    <citation type="journal article" date="2015" name="Nature">
        <title>Complex archaea that bridge the gap between prokaryotes and eukaryotes.</title>
        <authorList>
            <person name="Spang A."/>
            <person name="Saw J.H."/>
            <person name="Jorgensen S.L."/>
            <person name="Zaremba-Niedzwiedzka K."/>
            <person name="Martijn J."/>
            <person name="Lind A.E."/>
            <person name="van Eijk R."/>
            <person name="Schleper C."/>
            <person name="Guy L."/>
            <person name="Ettema T.J."/>
        </authorList>
    </citation>
    <scope>NUCLEOTIDE SEQUENCE</scope>
</reference>
<dbReference type="Pfam" id="PF03330">
    <property type="entry name" value="DPBB_1"/>
    <property type="match status" value="1"/>
</dbReference>
<organism evidence="2">
    <name type="scientific">marine sediment metagenome</name>
    <dbReference type="NCBI Taxonomy" id="412755"/>
    <lineage>
        <taxon>unclassified sequences</taxon>
        <taxon>metagenomes</taxon>
        <taxon>ecological metagenomes</taxon>
    </lineage>
</organism>
<name>A0A0F9P4E1_9ZZZZ</name>
<comment type="caution">
    <text evidence="2">The sequence shown here is derived from an EMBL/GenBank/DDBJ whole genome shotgun (WGS) entry which is preliminary data.</text>
</comment>
<feature type="domain" description="RlpA-like protein double-psi beta-barrel" evidence="1">
    <location>
        <begin position="76"/>
        <end position="173"/>
    </location>
</feature>
<dbReference type="InterPro" id="IPR009009">
    <property type="entry name" value="RlpA-like_DPBB"/>
</dbReference>
<proteinExistence type="predicted"/>
<protein>
    <recommendedName>
        <fullName evidence="1">RlpA-like protein double-psi beta-barrel domain-containing protein</fullName>
    </recommendedName>
</protein>
<gene>
    <name evidence="2" type="ORF">LCGC14_1183060</name>
</gene>
<dbReference type="EMBL" id="LAZR01005945">
    <property type="protein sequence ID" value="KKM95935.1"/>
    <property type="molecule type" value="Genomic_DNA"/>
</dbReference>
<dbReference type="PANTHER" id="PTHR34183">
    <property type="entry name" value="ENDOLYTIC PEPTIDOGLYCAN TRANSGLYCOSYLASE RLPA"/>
    <property type="match status" value="1"/>
</dbReference>
<dbReference type="InterPro" id="IPR036908">
    <property type="entry name" value="RlpA-like_sf"/>
</dbReference>
<evidence type="ECO:0000259" key="1">
    <source>
        <dbReference type="Pfam" id="PF03330"/>
    </source>
</evidence>
<accession>A0A0F9P4E1</accession>
<sequence length="197" mass="22230">MFNLIDSGPSNLQYEPLFPQTLPPLCVNLTAYNVSLVKLSTCNKLRQAKPCHSITKKALIIAIIGAFSFNLQPAFAQTASWYSRESCIKESGQAVMANGKELVDNEYTCASWDYKFGVLLKITNIDNKKSIVVMVSDRGPSKRLYRLGRTIDLSKRAFREIANLDRGIIEIQIEEVNNEDRLNQSIRRVAETEIKGR</sequence>
<dbReference type="CDD" id="cd22268">
    <property type="entry name" value="DPBB_RlpA-like"/>
    <property type="match status" value="1"/>
</dbReference>